<organism evidence="1 2">
    <name type="scientific">Zea mays</name>
    <name type="common">Maize</name>
    <dbReference type="NCBI Taxonomy" id="4577"/>
    <lineage>
        <taxon>Eukaryota</taxon>
        <taxon>Viridiplantae</taxon>
        <taxon>Streptophyta</taxon>
        <taxon>Embryophyta</taxon>
        <taxon>Tracheophyta</taxon>
        <taxon>Spermatophyta</taxon>
        <taxon>Magnoliopsida</taxon>
        <taxon>Liliopsida</taxon>
        <taxon>Poales</taxon>
        <taxon>Poaceae</taxon>
        <taxon>PACMAD clade</taxon>
        <taxon>Panicoideae</taxon>
        <taxon>Andropogonodae</taxon>
        <taxon>Andropogoneae</taxon>
        <taxon>Tripsacinae</taxon>
        <taxon>Zea</taxon>
    </lineage>
</organism>
<comment type="caution">
    <text evidence="1">The sequence shown here is derived from an EMBL/GenBank/DDBJ whole genome shotgun (WGS) entry which is preliminary data.</text>
</comment>
<evidence type="ECO:0000313" key="1">
    <source>
        <dbReference type="EMBL" id="PWZ46395.1"/>
    </source>
</evidence>
<dbReference type="AlphaFoldDB" id="A0A3L6GG84"/>
<name>A0A3L6GG84_MAIZE</name>
<evidence type="ECO:0000313" key="2">
    <source>
        <dbReference type="Proteomes" id="UP000251960"/>
    </source>
</evidence>
<reference evidence="1 2" key="1">
    <citation type="journal article" date="2018" name="Nat. Genet.">
        <title>Extensive intraspecific gene order and gene structural variations between Mo17 and other maize genomes.</title>
        <authorList>
            <person name="Sun S."/>
            <person name="Zhou Y."/>
            <person name="Chen J."/>
            <person name="Shi J."/>
            <person name="Zhao H."/>
            <person name="Zhao H."/>
            <person name="Song W."/>
            <person name="Zhang M."/>
            <person name="Cui Y."/>
            <person name="Dong X."/>
            <person name="Liu H."/>
            <person name="Ma X."/>
            <person name="Jiao Y."/>
            <person name="Wang B."/>
            <person name="Wei X."/>
            <person name="Stein J.C."/>
            <person name="Glaubitz J.C."/>
            <person name="Lu F."/>
            <person name="Yu G."/>
            <person name="Liang C."/>
            <person name="Fengler K."/>
            <person name="Li B."/>
            <person name="Rafalski A."/>
            <person name="Schnable P.S."/>
            <person name="Ware D.H."/>
            <person name="Buckler E.S."/>
            <person name="Lai J."/>
        </authorList>
    </citation>
    <scope>NUCLEOTIDE SEQUENCE [LARGE SCALE GENOMIC DNA]</scope>
    <source>
        <strain evidence="2">cv. Missouri 17</strain>
        <tissue evidence="1">Seedling</tissue>
    </source>
</reference>
<proteinExistence type="predicted"/>
<protein>
    <submittedName>
        <fullName evidence="1">Uncharacterized protein</fullName>
    </submittedName>
</protein>
<gene>
    <name evidence="1" type="ORF">Zm00014a_010292</name>
</gene>
<dbReference type="EMBL" id="NCVQ01000002">
    <property type="protein sequence ID" value="PWZ46395.1"/>
    <property type="molecule type" value="Genomic_DNA"/>
</dbReference>
<dbReference type="Proteomes" id="UP000251960">
    <property type="component" value="Chromosome 10"/>
</dbReference>
<accession>A0A3L6GG84</accession>
<sequence length="36" mass="3969">MWEHLVHMDQKLCSSVGSSATGIVPMTLNFSSMSKQ</sequence>